<reference evidence="2 3" key="1">
    <citation type="submission" date="2016-03" db="EMBL/GenBank/DDBJ databases">
        <title>Shallow-sea hydrothermal system.</title>
        <authorList>
            <person name="Tang K."/>
        </authorList>
    </citation>
    <scope>NUCLEOTIDE SEQUENCE [LARGE SCALE GENOMIC DNA]</scope>
    <source>
        <strain evidence="2 3">JLT9</strain>
    </source>
</reference>
<dbReference type="EMBL" id="CP014989">
    <property type="protein sequence ID" value="ANS78302.1"/>
    <property type="molecule type" value="Genomic_DNA"/>
</dbReference>
<protein>
    <submittedName>
        <fullName evidence="2">Uncharacterized protein</fullName>
    </submittedName>
</protein>
<evidence type="ECO:0000256" key="1">
    <source>
        <dbReference type="SAM" id="MobiDB-lite"/>
    </source>
</evidence>
<dbReference type="RefSeq" id="WP_066636900.1">
    <property type="nucleotide sequence ID" value="NZ_CP014989.1"/>
</dbReference>
<dbReference type="STRING" id="1758689.SGUI_0906"/>
<dbReference type="AlphaFoldDB" id="A0A1B1NA34"/>
<name>A0A1B1NA34_9MICO</name>
<evidence type="ECO:0000313" key="3">
    <source>
        <dbReference type="Proteomes" id="UP000092482"/>
    </source>
</evidence>
<dbReference type="Proteomes" id="UP000092482">
    <property type="component" value="Chromosome"/>
</dbReference>
<sequence length="123" mass="12055">MIAGSEVDESGSTVFELTAPDGGPVCGDECGVLPGDEQVTLRSEVVITPRVEGASVPAAAVRTRADGTAYLVTGQGEVDVEVIGSGQGIAIVDGDGIEPGMPVLVTGEPAAVSGEGADTTEGG</sequence>
<organism evidence="2 3">
    <name type="scientific">Serinicoccus hydrothermalis</name>
    <dbReference type="NCBI Taxonomy" id="1758689"/>
    <lineage>
        <taxon>Bacteria</taxon>
        <taxon>Bacillati</taxon>
        <taxon>Actinomycetota</taxon>
        <taxon>Actinomycetes</taxon>
        <taxon>Micrococcales</taxon>
        <taxon>Ornithinimicrobiaceae</taxon>
        <taxon>Serinicoccus</taxon>
    </lineage>
</organism>
<dbReference type="KEGG" id="serj:SGUI_0906"/>
<proteinExistence type="predicted"/>
<feature type="region of interest" description="Disordered" evidence="1">
    <location>
        <begin position="1"/>
        <end position="21"/>
    </location>
</feature>
<keyword evidence="3" id="KW-1185">Reference proteome</keyword>
<gene>
    <name evidence="2" type="ORF">SGUI_0906</name>
</gene>
<evidence type="ECO:0000313" key="2">
    <source>
        <dbReference type="EMBL" id="ANS78302.1"/>
    </source>
</evidence>
<accession>A0A1B1NA34</accession>